<dbReference type="PANTHER" id="PTHR15503:SF45">
    <property type="entry name" value="RNA-DIRECTED DNA POLYMERASE HOMOLOG"/>
    <property type="match status" value="1"/>
</dbReference>
<feature type="compositionally biased region" description="Acidic residues" evidence="1">
    <location>
        <begin position="678"/>
        <end position="716"/>
    </location>
</feature>
<organism evidence="2">
    <name type="scientific">Tanacetum cinerariifolium</name>
    <name type="common">Dalmatian daisy</name>
    <name type="synonym">Chrysanthemum cinerariifolium</name>
    <dbReference type="NCBI Taxonomy" id="118510"/>
    <lineage>
        <taxon>Eukaryota</taxon>
        <taxon>Viridiplantae</taxon>
        <taxon>Streptophyta</taxon>
        <taxon>Embryophyta</taxon>
        <taxon>Tracheophyta</taxon>
        <taxon>Spermatophyta</taxon>
        <taxon>Magnoliopsida</taxon>
        <taxon>eudicotyledons</taxon>
        <taxon>Gunneridae</taxon>
        <taxon>Pentapetalae</taxon>
        <taxon>asterids</taxon>
        <taxon>campanulids</taxon>
        <taxon>Asterales</taxon>
        <taxon>Asteraceae</taxon>
        <taxon>Asteroideae</taxon>
        <taxon>Anthemideae</taxon>
        <taxon>Anthemidinae</taxon>
        <taxon>Tanacetum</taxon>
    </lineage>
</organism>
<dbReference type="InterPro" id="IPR032567">
    <property type="entry name" value="RTL1-rel"/>
</dbReference>
<dbReference type="SUPFAM" id="SSF56672">
    <property type="entry name" value="DNA/RNA polymerases"/>
    <property type="match status" value="2"/>
</dbReference>
<dbReference type="Gene3D" id="3.30.70.270">
    <property type="match status" value="1"/>
</dbReference>
<feature type="non-terminal residue" evidence="2">
    <location>
        <position position="1"/>
    </location>
</feature>
<gene>
    <name evidence="2" type="ORF">Tci_044417</name>
</gene>
<dbReference type="PANTHER" id="PTHR15503">
    <property type="entry name" value="LDOC1 RELATED"/>
    <property type="match status" value="1"/>
</dbReference>
<dbReference type="Pfam" id="PF08284">
    <property type="entry name" value="RVP_2"/>
    <property type="match status" value="2"/>
</dbReference>
<name>A0A6L2MG52_TANCI</name>
<protein>
    <submittedName>
        <fullName evidence="2">Putative reverse transcriptase domain-containing protein</fullName>
    </submittedName>
</protein>
<dbReference type="Gene3D" id="3.10.10.10">
    <property type="entry name" value="HIV Type 1 Reverse Transcriptase, subunit A, domain 1"/>
    <property type="match status" value="1"/>
</dbReference>
<feature type="region of interest" description="Disordered" evidence="1">
    <location>
        <begin position="914"/>
        <end position="933"/>
    </location>
</feature>
<dbReference type="Gene3D" id="2.40.70.10">
    <property type="entry name" value="Acid Proteases"/>
    <property type="match status" value="2"/>
</dbReference>
<accession>A0A6L2MG52</accession>
<feature type="compositionally biased region" description="Acidic residues" evidence="1">
    <location>
        <begin position="44"/>
        <end position="82"/>
    </location>
</feature>
<keyword evidence="2" id="KW-0695">RNA-directed DNA polymerase</keyword>
<dbReference type="EMBL" id="BKCJ010006494">
    <property type="protein sequence ID" value="GEU72439.1"/>
    <property type="molecule type" value="Genomic_DNA"/>
</dbReference>
<keyword evidence="2" id="KW-0808">Transferase</keyword>
<sequence length="1508" mass="171416">VTKDEGNDGVEIIMVNVIPLDHVDDVPVVEPNQHDDVPVVPEPVLEDEDEDPEEEEFEEEEDDPQKEEDDMEVDIEEDENEPELTYPYEEVDLLYPRPPAFESKPKDVIEVENLIEHEDEIVLASVYEVGTAVMEKLVEKLGSVEDKVECKKVKKELEEVGSLPPNTTHLTQAAIRRMIKESIDDATAAERARQVNARNDASGSRPVRGQDVAPAIRECTFVVFIKWNPIAFHEGKKVKFAAATLQGPALTWWNAKVATKVKEYNIVAYTRRFNELALMCSRMVEPERVKVDAYIRGLTDNIKGEVTSSKPANLNEAEPMPKESQARGSWRSSWRAYAIKDAKPKVLNVVTSTFLLINRSAFVLFNSGFERSFVDSRFSYMLNIDPFKIGASYEVELTDERVVSTNTILKGCTLNLLNHIFEIDLMSIELGTFNVIIGMDLLVKHDAIIFCGKKLVGVPYGNKTLIVKSDKDVSRLKVISCIKAYKYVELCCHLFLAYVTEKKSKEKRLEDVPIIRDFPEVFPEELPGLPPPRQVEFRIDLVPRVAPVARTLYRLVPSEMRDLPVQLQELLEKGFIHTRSSPWGAPMLFVKKKDRSFRMCIDYHKLNKLTIKNHYSLPRINDLFDQLQGSSMYSKINLRSGYHQLHIKEEDIPLDHVDDVPVVEPNQHDDVHVVPEPVLEDEDEDPKEEEFEEEEDDPQKEEDDIEVDIEEDENEPELTYPYEEVDLLHPPQPAFESKPKDVIEVENPIEHEDEIVLANVYEVDLGNEVCSSVEQGTAVMEKLVEKLGSVEDKVECKKVKKELEEVGFSNTFLRMQNERVERDLYWTRVRAQEFYQEMIRRGFMFEERPNKAINVLIKNEKSPSSELGGLLMMLSSLDSLVVSLLILPLNTTHLTQAAIHRMIKESIDDATTAERARQANARNDASGSRPVRGQDVAPAIRECTFVVFIKWNPIAFHEGKKVKFVAATLQGPALTWWNAKVATKVKEYNILAYTRRFNELALMCSRMVEPERVKVDAYIRRLTDNINGEVTFSKPANLNEAEPMPKESQARGSWRSSWRTYVIKDAKPKGLNVVTSTFLLINRSAFVLFNSGSERSFVDSRFSSMLNIDPFKIGASYEVELADGRVVSTNTILKGCTLNLLNHIFEIDLMSIELGTFNVIIGMDLLVKHDAIIACGKKLVGVPYGNKTLIVKSDKDVSRLKVISCIKACKYIELCCHLFLAYVMEKKSKEKRLEDVPIIRDFPEVFPEELPGLPPPRQVEFRIDLVPRVAHFARTLCRLVPSEMRDFPVQLQELLEKGFIHPRSSPWGALSMGAKLVKGKGNELFTKKGVAVAVEKIETVQVPKKKRTEIIIKETSQSNEVTNAIDSKETEDEEEILLIQRETSVFIGPSKGSGITPGVLDGPSSSFSSSISEFEDSEGFVPTDDEFIHDNPDVSLIVVLKDQAEIEIQSMKPKRLKDCMYHNEKMLLCKQPKKGVSLHAEQANWLEDTDEEIDGQEFEAPYIYKPKI</sequence>
<evidence type="ECO:0000256" key="1">
    <source>
        <dbReference type="SAM" id="MobiDB-lite"/>
    </source>
</evidence>
<feature type="region of interest" description="Disordered" evidence="1">
    <location>
        <begin position="26"/>
        <end position="88"/>
    </location>
</feature>
<dbReference type="GO" id="GO:0003964">
    <property type="term" value="F:RNA-directed DNA polymerase activity"/>
    <property type="evidence" value="ECO:0007669"/>
    <property type="project" value="UniProtKB-KW"/>
</dbReference>
<dbReference type="CDD" id="cd00303">
    <property type="entry name" value="retropepsin_like"/>
    <property type="match status" value="2"/>
</dbReference>
<reference evidence="2" key="1">
    <citation type="journal article" date="2019" name="Sci. Rep.">
        <title>Draft genome of Tanacetum cinerariifolium, the natural source of mosquito coil.</title>
        <authorList>
            <person name="Yamashiro T."/>
            <person name="Shiraishi A."/>
            <person name="Satake H."/>
            <person name="Nakayama K."/>
        </authorList>
    </citation>
    <scope>NUCLEOTIDE SEQUENCE</scope>
</reference>
<dbReference type="InterPro" id="IPR043128">
    <property type="entry name" value="Rev_trsase/Diguanyl_cyclase"/>
</dbReference>
<dbReference type="CDD" id="cd01647">
    <property type="entry name" value="RT_LTR"/>
    <property type="match status" value="1"/>
</dbReference>
<keyword evidence="2" id="KW-0548">Nucleotidyltransferase</keyword>
<dbReference type="InterPro" id="IPR043502">
    <property type="entry name" value="DNA/RNA_pol_sf"/>
</dbReference>
<comment type="caution">
    <text evidence="2">The sequence shown here is derived from an EMBL/GenBank/DDBJ whole genome shotgun (WGS) entry which is preliminary data.</text>
</comment>
<feature type="region of interest" description="Disordered" evidence="1">
    <location>
        <begin position="666"/>
        <end position="716"/>
    </location>
</feature>
<dbReference type="InterPro" id="IPR021109">
    <property type="entry name" value="Peptidase_aspartic_dom_sf"/>
</dbReference>
<evidence type="ECO:0000313" key="2">
    <source>
        <dbReference type="EMBL" id="GEU72439.1"/>
    </source>
</evidence>
<proteinExistence type="predicted"/>